<name>A0A370L8W9_9HYPH</name>
<dbReference type="RefSeq" id="WP_114828716.1">
    <property type="nucleotide sequence ID" value="NZ_QQTO01000001.1"/>
</dbReference>
<dbReference type="InterPro" id="IPR053167">
    <property type="entry name" value="Spore_coat_component"/>
</dbReference>
<dbReference type="AlphaFoldDB" id="A0A370L8W9"/>
<feature type="signal peptide" evidence="1">
    <location>
        <begin position="1"/>
        <end position="19"/>
    </location>
</feature>
<keyword evidence="1" id="KW-0732">Signal</keyword>
<evidence type="ECO:0000256" key="1">
    <source>
        <dbReference type="SAM" id="SignalP"/>
    </source>
</evidence>
<dbReference type="PANTHER" id="PTHR37089:SF4">
    <property type="entry name" value="EXPORTED PROTEIN"/>
    <property type="match status" value="1"/>
</dbReference>
<evidence type="ECO:0000313" key="4">
    <source>
        <dbReference type="Proteomes" id="UP000255207"/>
    </source>
</evidence>
<accession>A0A370L8W9</accession>
<dbReference type="SMART" id="SM00972">
    <property type="entry name" value="SCPU"/>
    <property type="match status" value="1"/>
</dbReference>
<reference evidence="4" key="1">
    <citation type="submission" date="2018-07" db="EMBL/GenBank/DDBJ databases">
        <authorList>
            <person name="Safronova V.I."/>
            <person name="Chirak E.R."/>
            <person name="Sazanova A.L."/>
        </authorList>
    </citation>
    <scope>NUCLEOTIDE SEQUENCE [LARGE SCALE GENOMIC DNA]</scope>
    <source>
        <strain evidence="4">RCAM04685</strain>
    </source>
</reference>
<proteinExistence type="predicted"/>
<keyword evidence="4" id="KW-1185">Reference proteome</keyword>
<evidence type="ECO:0000313" key="3">
    <source>
        <dbReference type="EMBL" id="RDJ26834.1"/>
    </source>
</evidence>
<comment type="caution">
    <text evidence="3">The sequence shown here is derived from an EMBL/GenBank/DDBJ whole genome shotgun (WGS) entry which is preliminary data.</text>
</comment>
<feature type="domain" description="Spore coat protein U/FanG" evidence="2">
    <location>
        <begin position="22"/>
        <end position="155"/>
    </location>
</feature>
<evidence type="ECO:0000259" key="2">
    <source>
        <dbReference type="Pfam" id="PF05229"/>
    </source>
</evidence>
<dbReference type="Proteomes" id="UP000255207">
    <property type="component" value="Unassembled WGS sequence"/>
</dbReference>
<dbReference type="Pfam" id="PF05229">
    <property type="entry name" value="SCPU"/>
    <property type="match status" value="1"/>
</dbReference>
<organism evidence="3 4">
    <name type="scientific">Bosea caraganae</name>
    <dbReference type="NCBI Taxonomy" id="2763117"/>
    <lineage>
        <taxon>Bacteria</taxon>
        <taxon>Pseudomonadati</taxon>
        <taxon>Pseudomonadota</taxon>
        <taxon>Alphaproteobacteria</taxon>
        <taxon>Hyphomicrobiales</taxon>
        <taxon>Boseaceae</taxon>
        <taxon>Bosea</taxon>
    </lineage>
</organism>
<dbReference type="InterPro" id="IPR007893">
    <property type="entry name" value="Spore_coat_U/FanG"/>
</dbReference>
<sequence length="158" mass="16259">MRPALISLCLFLLAAEAQAATATSTFQVQINIQATCIVASATDMNFGNVGVLASNIDSTSTITVQCTTTTPYTISLNAGAHGGSVTTRQMSGSGGLVNYSLSRDAGRLQNWGETIGSDTIAGTGNGAGQAYLVYGRVPPQTTPSPALYTDLITVTVTY</sequence>
<gene>
    <name evidence="3" type="ORF">DWE98_08260</name>
</gene>
<protein>
    <submittedName>
        <fullName evidence="3">Spore coat U domain-containing protein</fullName>
    </submittedName>
</protein>
<dbReference type="EMBL" id="QQTP01000003">
    <property type="protein sequence ID" value="RDJ26834.1"/>
    <property type="molecule type" value="Genomic_DNA"/>
</dbReference>
<dbReference type="OrthoDB" id="7478692at2"/>
<feature type="chain" id="PRO_5030068494" evidence="1">
    <location>
        <begin position="20"/>
        <end position="158"/>
    </location>
</feature>
<dbReference type="PANTHER" id="PTHR37089">
    <property type="entry name" value="PROTEIN U-RELATED"/>
    <property type="match status" value="1"/>
</dbReference>